<evidence type="ECO:0000313" key="3">
    <source>
        <dbReference type="EMBL" id="PWN44971.1"/>
    </source>
</evidence>
<evidence type="ECO:0000313" key="4">
    <source>
        <dbReference type="Proteomes" id="UP000245783"/>
    </source>
</evidence>
<feature type="compositionally biased region" description="Low complexity" evidence="1">
    <location>
        <begin position="18"/>
        <end position="30"/>
    </location>
</feature>
<dbReference type="PROSITE" id="PS51257">
    <property type="entry name" value="PROKAR_LIPOPROTEIN"/>
    <property type="match status" value="1"/>
</dbReference>
<dbReference type="OrthoDB" id="2281895at2759"/>
<dbReference type="GO" id="GO:0032543">
    <property type="term" value="P:mitochondrial translation"/>
    <property type="evidence" value="ECO:0007669"/>
    <property type="project" value="InterPro"/>
</dbReference>
<feature type="region of interest" description="Disordered" evidence="1">
    <location>
        <begin position="55"/>
        <end position="114"/>
    </location>
</feature>
<accession>A0A316W899</accession>
<proteinExistence type="predicted"/>
<sequence length="386" mass="40729">MLARATQRTVALASRKLGSSSSSSAGTSTGCHGVRLMVGAQQQQRGGLLHTSAIDADASSSSQRSSAAAHDELREKRSRRAYSTRDGRDAGETSAAPQASRDEWLAGPSSRALNPAPTAEALQRWFERSFPTLPLPEEVAAQAVTHESFDLTGRTVAGHNRRLSFLGRRAMHLYLSLFLSQQELPLTQSVDLLHTAALGETVGAALRLQEVMRWTAARDGSELESGLWTIRGVAVEALVGAIYHQHGASIARDFFHAHVLPHLAISPSARPAVKSIQAASREALASFTSVMPAAGTSPNKLEGQDGPRAIHMDAAEAPADVALTAASSMSRASEPTIAQSGSELAAKSSSNRRAPQSREGQPKGVDRSWAHAHAHDVGADTAVLAG</sequence>
<feature type="region of interest" description="Disordered" evidence="1">
    <location>
        <begin position="325"/>
        <end position="386"/>
    </location>
</feature>
<name>A0A316W899_9BASI</name>
<dbReference type="Gene3D" id="1.10.1520.10">
    <property type="entry name" value="Ribonuclease III domain"/>
    <property type="match status" value="1"/>
</dbReference>
<dbReference type="PANTHER" id="PTHR28160">
    <property type="entry name" value="54S RIBOSOMAL PROTEIN L15, MITOCHONDRIAL"/>
    <property type="match status" value="1"/>
</dbReference>
<dbReference type="CDD" id="cd00593">
    <property type="entry name" value="RIBOc"/>
    <property type="match status" value="1"/>
</dbReference>
<dbReference type="SUPFAM" id="SSF69065">
    <property type="entry name" value="RNase III domain-like"/>
    <property type="match status" value="1"/>
</dbReference>
<organism evidence="3 4">
    <name type="scientific">Ceraceosorus guamensis</name>
    <dbReference type="NCBI Taxonomy" id="1522189"/>
    <lineage>
        <taxon>Eukaryota</taxon>
        <taxon>Fungi</taxon>
        <taxon>Dikarya</taxon>
        <taxon>Basidiomycota</taxon>
        <taxon>Ustilaginomycotina</taxon>
        <taxon>Exobasidiomycetes</taxon>
        <taxon>Ceraceosorales</taxon>
        <taxon>Ceraceosoraceae</taxon>
        <taxon>Ceraceosorus</taxon>
    </lineage>
</organism>
<evidence type="ECO:0000256" key="1">
    <source>
        <dbReference type="SAM" id="MobiDB-lite"/>
    </source>
</evidence>
<dbReference type="GO" id="GO:0006396">
    <property type="term" value="P:RNA processing"/>
    <property type="evidence" value="ECO:0007669"/>
    <property type="project" value="InterPro"/>
</dbReference>
<dbReference type="RefSeq" id="XP_025372131.1">
    <property type="nucleotide sequence ID" value="XM_025515872.1"/>
</dbReference>
<evidence type="ECO:0000259" key="2">
    <source>
        <dbReference type="Pfam" id="PF14622"/>
    </source>
</evidence>
<dbReference type="InterPro" id="IPR000999">
    <property type="entry name" value="RNase_III_dom"/>
</dbReference>
<dbReference type="GO" id="GO:0003735">
    <property type="term" value="F:structural constituent of ribosome"/>
    <property type="evidence" value="ECO:0007669"/>
    <property type="project" value="InterPro"/>
</dbReference>
<dbReference type="STRING" id="1522189.A0A316W899"/>
<dbReference type="EMBL" id="KZ819357">
    <property type="protein sequence ID" value="PWN44971.1"/>
    <property type="molecule type" value="Genomic_DNA"/>
</dbReference>
<dbReference type="InterPro" id="IPR036389">
    <property type="entry name" value="RNase_III_sf"/>
</dbReference>
<keyword evidence="4" id="KW-1185">Reference proteome</keyword>
<feature type="region of interest" description="Disordered" evidence="1">
    <location>
        <begin position="1"/>
        <end position="30"/>
    </location>
</feature>
<feature type="compositionally biased region" description="Basic and acidic residues" evidence="1">
    <location>
        <begin position="360"/>
        <end position="378"/>
    </location>
</feature>
<feature type="compositionally biased region" description="Low complexity" evidence="1">
    <location>
        <begin position="55"/>
        <end position="68"/>
    </location>
</feature>
<dbReference type="AlphaFoldDB" id="A0A316W899"/>
<feature type="domain" description="RNase III" evidence="2">
    <location>
        <begin position="137"/>
        <end position="262"/>
    </location>
</feature>
<dbReference type="InterPro" id="IPR040030">
    <property type="entry name" value="Ribosomal_mL57"/>
</dbReference>
<dbReference type="GO" id="GO:0005762">
    <property type="term" value="C:mitochondrial large ribosomal subunit"/>
    <property type="evidence" value="ECO:0007669"/>
    <property type="project" value="InterPro"/>
</dbReference>
<feature type="compositionally biased region" description="Polar residues" evidence="1">
    <location>
        <begin position="325"/>
        <end position="354"/>
    </location>
</feature>
<dbReference type="InParanoid" id="A0A316W899"/>
<dbReference type="GO" id="GO:0004525">
    <property type="term" value="F:ribonuclease III activity"/>
    <property type="evidence" value="ECO:0007669"/>
    <property type="project" value="InterPro"/>
</dbReference>
<reference evidence="3 4" key="1">
    <citation type="journal article" date="2018" name="Mol. Biol. Evol.">
        <title>Broad Genomic Sampling Reveals a Smut Pathogenic Ancestry of the Fungal Clade Ustilaginomycotina.</title>
        <authorList>
            <person name="Kijpornyongpan T."/>
            <person name="Mondo S.J."/>
            <person name="Barry K."/>
            <person name="Sandor L."/>
            <person name="Lee J."/>
            <person name="Lipzen A."/>
            <person name="Pangilinan J."/>
            <person name="LaButti K."/>
            <person name="Hainaut M."/>
            <person name="Henrissat B."/>
            <person name="Grigoriev I.V."/>
            <person name="Spatafora J.W."/>
            <person name="Aime M.C."/>
        </authorList>
    </citation>
    <scope>NUCLEOTIDE SEQUENCE [LARGE SCALE GENOMIC DNA]</scope>
    <source>
        <strain evidence="3 4">MCA 4658</strain>
    </source>
</reference>
<dbReference type="Pfam" id="PF14622">
    <property type="entry name" value="Ribonucleas_3_3"/>
    <property type="match status" value="1"/>
</dbReference>
<protein>
    <recommendedName>
        <fullName evidence="2">RNase III domain-containing protein</fullName>
    </recommendedName>
</protein>
<gene>
    <name evidence="3" type="ORF">IE81DRAFT_345039</name>
</gene>
<dbReference type="GeneID" id="37037742"/>
<dbReference type="PANTHER" id="PTHR28160:SF1">
    <property type="entry name" value="LARGE RIBOSOMAL SUBUNIT PROTEIN ML57"/>
    <property type="match status" value="1"/>
</dbReference>
<dbReference type="Proteomes" id="UP000245783">
    <property type="component" value="Unassembled WGS sequence"/>
</dbReference>